<reference evidence="1 2" key="1">
    <citation type="journal article" date="2021" name="Nat. Commun.">
        <title>Genetic determinants of endophytism in the Arabidopsis root mycobiome.</title>
        <authorList>
            <person name="Mesny F."/>
            <person name="Miyauchi S."/>
            <person name="Thiergart T."/>
            <person name="Pickel B."/>
            <person name="Atanasova L."/>
            <person name="Karlsson M."/>
            <person name="Huettel B."/>
            <person name="Barry K.W."/>
            <person name="Haridas S."/>
            <person name="Chen C."/>
            <person name="Bauer D."/>
            <person name="Andreopoulos W."/>
            <person name="Pangilinan J."/>
            <person name="LaButti K."/>
            <person name="Riley R."/>
            <person name="Lipzen A."/>
            <person name="Clum A."/>
            <person name="Drula E."/>
            <person name="Henrissat B."/>
            <person name="Kohler A."/>
            <person name="Grigoriev I.V."/>
            <person name="Martin F.M."/>
            <person name="Hacquard S."/>
        </authorList>
    </citation>
    <scope>NUCLEOTIDE SEQUENCE [LARGE SCALE GENOMIC DNA]</scope>
    <source>
        <strain evidence="1 2">MPI-SDFR-AT-0079</strain>
    </source>
</reference>
<protein>
    <submittedName>
        <fullName evidence="1">Amidoligase</fullName>
    </submittedName>
</protein>
<evidence type="ECO:0000313" key="2">
    <source>
        <dbReference type="Proteomes" id="UP000724584"/>
    </source>
</evidence>
<sequence length="292" mass="32429">MSTSTAVRPIFTFGIEIEILVKPKKDTDVYPRLIASHFDPALQPGHGVDEVKAERNRTAIRRVLAGAMTNFGIETSIAGNNYEIWDVKREGSLNEVADARGGGYWAIELVSRILSTDNPGWAKEVNDVFETVWNYFDVQLTKGCSMHVHVAPKPKWEMSSLRDIMKATGVFDDAITKIMPASRKANPWARSNFRDGPEPTDKAQPALKKAFDEVPSKAWGPLFALFDSVKMRQAILLTWGQDRNVSWNLAPLSQCGTIEFRRPPGVRTAVDAQKWATFAVAFVCAATATQSD</sequence>
<evidence type="ECO:0000313" key="1">
    <source>
        <dbReference type="EMBL" id="KAH6628431.1"/>
    </source>
</evidence>
<proteinExistence type="predicted"/>
<comment type="caution">
    <text evidence="1">The sequence shown here is derived from an EMBL/GenBank/DDBJ whole genome shotgun (WGS) entry which is preliminary data.</text>
</comment>
<gene>
    <name evidence="1" type="ORF">F5144DRAFT_308573</name>
</gene>
<organism evidence="1 2">
    <name type="scientific">Chaetomium tenue</name>
    <dbReference type="NCBI Taxonomy" id="1854479"/>
    <lineage>
        <taxon>Eukaryota</taxon>
        <taxon>Fungi</taxon>
        <taxon>Dikarya</taxon>
        <taxon>Ascomycota</taxon>
        <taxon>Pezizomycotina</taxon>
        <taxon>Sordariomycetes</taxon>
        <taxon>Sordariomycetidae</taxon>
        <taxon>Sordariales</taxon>
        <taxon>Chaetomiaceae</taxon>
        <taxon>Chaetomium</taxon>
    </lineage>
</organism>
<name>A0ACB7P412_9PEZI</name>
<dbReference type="EMBL" id="JAGIZQ010000005">
    <property type="protein sequence ID" value="KAH6628431.1"/>
    <property type="molecule type" value="Genomic_DNA"/>
</dbReference>
<accession>A0ACB7P412</accession>
<keyword evidence="2" id="KW-1185">Reference proteome</keyword>
<dbReference type="Proteomes" id="UP000724584">
    <property type="component" value="Unassembled WGS sequence"/>
</dbReference>